<evidence type="ECO:0000256" key="3">
    <source>
        <dbReference type="ARBA" id="ARBA00005666"/>
    </source>
</evidence>
<dbReference type="InterPro" id="IPR028433">
    <property type="entry name" value="Parvin"/>
</dbReference>
<organism evidence="10 11">
    <name type="scientific">Trichinella patagoniensis</name>
    <dbReference type="NCBI Taxonomy" id="990121"/>
    <lineage>
        <taxon>Eukaryota</taxon>
        <taxon>Metazoa</taxon>
        <taxon>Ecdysozoa</taxon>
        <taxon>Nematoda</taxon>
        <taxon>Enoplea</taxon>
        <taxon>Dorylaimia</taxon>
        <taxon>Trichinellida</taxon>
        <taxon>Trichinellidae</taxon>
        <taxon>Trichinella</taxon>
    </lineage>
</organism>
<comment type="similarity">
    <text evidence="3">Belongs to the parvin family.</text>
</comment>
<dbReference type="STRING" id="990121.A0A0V0ZT89"/>
<dbReference type="FunFam" id="1.10.418.10:FF:000011">
    <property type="entry name" value="Parvin, beta"/>
    <property type="match status" value="1"/>
</dbReference>
<evidence type="ECO:0000256" key="2">
    <source>
        <dbReference type="ARBA" id="ARBA00004245"/>
    </source>
</evidence>
<evidence type="ECO:0000256" key="5">
    <source>
        <dbReference type="ARBA" id="ARBA00022737"/>
    </source>
</evidence>
<dbReference type="OrthoDB" id="2099265at2759"/>
<dbReference type="Proteomes" id="UP000054783">
    <property type="component" value="Unassembled WGS sequence"/>
</dbReference>
<accession>A0A0V0ZT89</accession>
<keyword evidence="4" id="KW-0963">Cytoplasm</keyword>
<dbReference type="CDD" id="cd21304">
    <property type="entry name" value="CH_PARVA_B_rpt1"/>
    <property type="match status" value="1"/>
</dbReference>
<dbReference type="GO" id="GO:0030036">
    <property type="term" value="P:actin cytoskeleton organization"/>
    <property type="evidence" value="ECO:0007669"/>
    <property type="project" value="InterPro"/>
</dbReference>
<dbReference type="GO" id="GO:0015629">
    <property type="term" value="C:actin cytoskeleton"/>
    <property type="evidence" value="ECO:0007669"/>
    <property type="project" value="TreeGrafter"/>
</dbReference>
<evidence type="ECO:0000313" key="10">
    <source>
        <dbReference type="EMBL" id="KRY15968.1"/>
    </source>
</evidence>
<evidence type="ECO:0000256" key="1">
    <source>
        <dbReference type="ARBA" id="ARBA00004204"/>
    </source>
</evidence>
<keyword evidence="6" id="KW-0130">Cell adhesion</keyword>
<dbReference type="InterPro" id="IPR001715">
    <property type="entry name" value="CH_dom"/>
</dbReference>
<dbReference type="PANTHER" id="PTHR12114">
    <property type="entry name" value="PARVIN"/>
    <property type="match status" value="1"/>
</dbReference>
<evidence type="ECO:0000256" key="8">
    <source>
        <dbReference type="ARBA" id="ARBA00023212"/>
    </source>
</evidence>
<dbReference type="PANTHER" id="PTHR12114:SF4">
    <property type="entry name" value="GH23568P"/>
    <property type="match status" value="1"/>
</dbReference>
<keyword evidence="7" id="KW-0009">Actin-binding</keyword>
<reference evidence="10 11" key="1">
    <citation type="submission" date="2015-01" db="EMBL/GenBank/DDBJ databases">
        <title>Evolution of Trichinella species and genotypes.</title>
        <authorList>
            <person name="Korhonen P.K."/>
            <person name="Edoardo P."/>
            <person name="Giuseppe L.R."/>
            <person name="Gasser R.B."/>
        </authorList>
    </citation>
    <scope>NUCLEOTIDE SEQUENCE [LARGE SCALE GENOMIC DNA]</scope>
    <source>
        <strain evidence="10">ISS2496</strain>
    </source>
</reference>
<evidence type="ECO:0000256" key="7">
    <source>
        <dbReference type="ARBA" id="ARBA00023203"/>
    </source>
</evidence>
<sequence length="401" mass="46252">LLQSSEKFSRVRKIFMKTSTLQSNKSGSLRRREKEKKDESFLDKIGTLGRSKKKVHEDEALQVEIEGRDAIDSSGIPVPIEISADDIIEGEERAIITEQSRMDPKVNEVVKLLIDWINDILASERIVVKDIVEDLYDGLVIQKLLEKLANVRMEVPEVSQSVEGQRQKLQVILQYCSQIFAQPRWQQPRWSAESIHNKNLASILQLLVAVAIHFRAPIRFPEHCQLQVRFSCLFVQSLNYSFVQMLVAHKRDGQLHTRYVTEEITDVQDEFGLRGERDAFDTLIDHAPDKLSVVKRSLLTFANKHLNKVNLEVTEVEYQFQDGVFLVLLMGLLENYFVPLYGFHLTPTDFDQKVHNVALSFELMQEAGMPQPKSRPEDIVNGDMKCTLRILYSLFTRYKHV</sequence>
<gene>
    <name evidence="10" type="primary">PARVB</name>
    <name evidence="10" type="ORF">T12_3266</name>
</gene>
<dbReference type="FunFam" id="1.10.418.10:FF:000015">
    <property type="entry name" value="Parvin beta"/>
    <property type="match status" value="1"/>
</dbReference>
<feature type="non-terminal residue" evidence="10">
    <location>
        <position position="1"/>
    </location>
</feature>
<dbReference type="GO" id="GO:0030017">
    <property type="term" value="C:sarcomere"/>
    <property type="evidence" value="ECO:0007669"/>
    <property type="project" value="UniProtKB-SubCell"/>
</dbReference>
<comment type="caution">
    <text evidence="10">The sequence shown here is derived from an EMBL/GenBank/DDBJ whole genome shotgun (WGS) entry which is preliminary data.</text>
</comment>
<dbReference type="AlphaFoldDB" id="A0A0V0ZT89"/>
<dbReference type="GO" id="GO:0030031">
    <property type="term" value="P:cell projection assembly"/>
    <property type="evidence" value="ECO:0007669"/>
    <property type="project" value="TreeGrafter"/>
</dbReference>
<keyword evidence="5" id="KW-0677">Repeat</keyword>
<keyword evidence="8" id="KW-0206">Cytoskeleton</keyword>
<dbReference type="GO" id="GO:0071963">
    <property type="term" value="P:establishment or maintenance of cell polarity regulating cell shape"/>
    <property type="evidence" value="ECO:0007669"/>
    <property type="project" value="TreeGrafter"/>
</dbReference>
<evidence type="ECO:0000256" key="6">
    <source>
        <dbReference type="ARBA" id="ARBA00022889"/>
    </source>
</evidence>
<dbReference type="GO" id="GO:0003779">
    <property type="term" value="F:actin binding"/>
    <property type="evidence" value="ECO:0007669"/>
    <property type="project" value="UniProtKB-KW"/>
</dbReference>
<dbReference type="GO" id="GO:0005925">
    <property type="term" value="C:focal adhesion"/>
    <property type="evidence" value="ECO:0007669"/>
    <property type="project" value="TreeGrafter"/>
</dbReference>
<evidence type="ECO:0000313" key="11">
    <source>
        <dbReference type="Proteomes" id="UP000054783"/>
    </source>
</evidence>
<dbReference type="InterPro" id="IPR036872">
    <property type="entry name" value="CH_dom_sf"/>
</dbReference>
<protein>
    <submittedName>
        <fullName evidence="10">Beta-parvin</fullName>
    </submittedName>
</protein>
<dbReference type="GO" id="GO:0034446">
    <property type="term" value="P:substrate adhesion-dependent cell spreading"/>
    <property type="evidence" value="ECO:0007669"/>
    <property type="project" value="TreeGrafter"/>
</dbReference>
<name>A0A0V0ZT89_9BILA</name>
<dbReference type="PROSITE" id="PS50021">
    <property type="entry name" value="CH"/>
    <property type="match status" value="2"/>
</dbReference>
<evidence type="ECO:0000256" key="4">
    <source>
        <dbReference type="ARBA" id="ARBA00022490"/>
    </source>
</evidence>
<evidence type="ECO:0000259" key="9">
    <source>
        <dbReference type="PROSITE" id="PS50021"/>
    </source>
</evidence>
<dbReference type="PIRSF" id="PIRSF039131">
    <property type="entry name" value="Parvin"/>
    <property type="match status" value="1"/>
</dbReference>
<feature type="domain" description="Calponin-homology (CH)" evidence="9">
    <location>
        <begin position="292"/>
        <end position="399"/>
    </location>
</feature>
<dbReference type="EMBL" id="JYDQ01000086">
    <property type="protein sequence ID" value="KRY15968.1"/>
    <property type="molecule type" value="Genomic_DNA"/>
</dbReference>
<keyword evidence="11" id="KW-1185">Reference proteome</keyword>
<feature type="domain" description="Calponin-homology (CH)" evidence="9">
    <location>
        <begin position="107"/>
        <end position="215"/>
    </location>
</feature>
<dbReference type="SUPFAM" id="SSF47576">
    <property type="entry name" value="Calponin-homology domain, CH-domain"/>
    <property type="match status" value="1"/>
</dbReference>
<proteinExistence type="inferred from homology"/>
<dbReference type="Gene3D" id="1.10.418.10">
    <property type="entry name" value="Calponin-like domain"/>
    <property type="match status" value="2"/>
</dbReference>
<dbReference type="Pfam" id="PF00307">
    <property type="entry name" value="CH"/>
    <property type="match status" value="2"/>
</dbReference>
<dbReference type="CDD" id="cd21306">
    <property type="entry name" value="CH_PARVA_B_rpt2"/>
    <property type="match status" value="1"/>
</dbReference>
<comment type="subcellular location">
    <subcellularLocation>
        <location evidence="2">Cytoplasm</location>
        <location evidence="2">Cytoskeleton</location>
    </subcellularLocation>
    <subcellularLocation>
        <location evidence="1">Cytoplasm</location>
        <location evidence="1">Myofibril</location>
        <location evidence="1">Sarcomere</location>
    </subcellularLocation>
</comment>